<feature type="transmembrane region" description="Helical" evidence="1">
    <location>
        <begin position="12"/>
        <end position="30"/>
    </location>
</feature>
<gene>
    <name evidence="2" type="ORF">K435DRAFT_142809</name>
</gene>
<keyword evidence="1" id="KW-1133">Transmembrane helix</keyword>
<name>A0A4S8LZ16_DENBC</name>
<protein>
    <submittedName>
        <fullName evidence="2">Uncharacterized protein</fullName>
    </submittedName>
</protein>
<keyword evidence="1" id="KW-0812">Transmembrane</keyword>
<evidence type="ECO:0000256" key="1">
    <source>
        <dbReference type="SAM" id="Phobius"/>
    </source>
</evidence>
<evidence type="ECO:0000313" key="3">
    <source>
        <dbReference type="Proteomes" id="UP000297245"/>
    </source>
</evidence>
<dbReference type="AlphaFoldDB" id="A0A4S8LZ16"/>
<keyword evidence="1" id="KW-0472">Membrane</keyword>
<reference evidence="2 3" key="1">
    <citation type="journal article" date="2019" name="Nat. Ecol. Evol.">
        <title>Megaphylogeny resolves global patterns of mushroom evolution.</title>
        <authorList>
            <person name="Varga T."/>
            <person name="Krizsan K."/>
            <person name="Foldi C."/>
            <person name="Dima B."/>
            <person name="Sanchez-Garcia M."/>
            <person name="Sanchez-Ramirez S."/>
            <person name="Szollosi G.J."/>
            <person name="Szarkandi J.G."/>
            <person name="Papp V."/>
            <person name="Albert L."/>
            <person name="Andreopoulos W."/>
            <person name="Angelini C."/>
            <person name="Antonin V."/>
            <person name="Barry K.W."/>
            <person name="Bougher N.L."/>
            <person name="Buchanan P."/>
            <person name="Buyck B."/>
            <person name="Bense V."/>
            <person name="Catcheside P."/>
            <person name="Chovatia M."/>
            <person name="Cooper J."/>
            <person name="Damon W."/>
            <person name="Desjardin D."/>
            <person name="Finy P."/>
            <person name="Geml J."/>
            <person name="Haridas S."/>
            <person name="Hughes K."/>
            <person name="Justo A."/>
            <person name="Karasinski D."/>
            <person name="Kautmanova I."/>
            <person name="Kiss B."/>
            <person name="Kocsube S."/>
            <person name="Kotiranta H."/>
            <person name="LaButti K.M."/>
            <person name="Lechner B.E."/>
            <person name="Liimatainen K."/>
            <person name="Lipzen A."/>
            <person name="Lukacs Z."/>
            <person name="Mihaltcheva S."/>
            <person name="Morgado L.N."/>
            <person name="Niskanen T."/>
            <person name="Noordeloos M.E."/>
            <person name="Ohm R.A."/>
            <person name="Ortiz-Santana B."/>
            <person name="Ovrebo C."/>
            <person name="Racz N."/>
            <person name="Riley R."/>
            <person name="Savchenko A."/>
            <person name="Shiryaev A."/>
            <person name="Soop K."/>
            <person name="Spirin V."/>
            <person name="Szebenyi C."/>
            <person name="Tomsovsky M."/>
            <person name="Tulloss R.E."/>
            <person name="Uehling J."/>
            <person name="Grigoriev I.V."/>
            <person name="Vagvolgyi C."/>
            <person name="Papp T."/>
            <person name="Martin F.M."/>
            <person name="Miettinen O."/>
            <person name="Hibbett D.S."/>
            <person name="Nagy L.G."/>
        </authorList>
    </citation>
    <scope>NUCLEOTIDE SEQUENCE [LARGE SCALE GENOMIC DNA]</scope>
    <source>
        <strain evidence="2 3">CBS 962.96</strain>
    </source>
</reference>
<keyword evidence="3" id="KW-1185">Reference proteome</keyword>
<accession>A0A4S8LZ16</accession>
<evidence type="ECO:0000313" key="2">
    <source>
        <dbReference type="EMBL" id="THU94999.1"/>
    </source>
</evidence>
<sequence length="61" mass="7330">MMYVFHYHPFVNPLDSIHLFISFLLSIGLFRPFIRLTHGQRYMDQGACIIVTLFFPPLFFY</sequence>
<dbReference type="EMBL" id="ML179211">
    <property type="protein sequence ID" value="THU94999.1"/>
    <property type="molecule type" value="Genomic_DNA"/>
</dbReference>
<dbReference type="Proteomes" id="UP000297245">
    <property type="component" value="Unassembled WGS sequence"/>
</dbReference>
<organism evidence="2 3">
    <name type="scientific">Dendrothele bispora (strain CBS 962.96)</name>
    <dbReference type="NCBI Taxonomy" id="1314807"/>
    <lineage>
        <taxon>Eukaryota</taxon>
        <taxon>Fungi</taxon>
        <taxon>Dikarya</taxon>
        <taxon>Basidiomycota</taxon>
        <taxon>Agaricomycotina</taxon>
        <taxon>Agaricomycetes</taxon>
        <taxon>Agaricomycetidae</taxon>
        <taxon>Agaricales</taxon>
        <taxon>Agaricales incertae sedis</taxon>
        <taxon>Dendrothele</taxon>
    </lineage>
</organism>
<proteinExistence type="predicted"/>